<evidence type="ECO:0000256" key="1">
    <source>
        <dbReference type="ARBA" id="ARBA00001231"/>
    </source>
</evidence>
<dbReference type="Pfam" id="PF00728">
    <property type="entry name" value="Glyco_hydro_20"/>
    <property type="match status" value="1"/>
</dbReference>
<dbReference type="SUPFAM" id="SSF55545">
    <property type="entry name" value="beta-N-acetylhexosaminidase-like domain"/>
    <property type="match status" value="1"/>
</dbReference>
<evidence type="ECO:0000256" key="3">
    <source>
        <dbReference type="ARBA" id="ARBA00012663"/>
    </source>
</evidence>
<keyword evidence="5" id="KW-0326">Glycosidase</keyword>
<dbReference type="SMART" id="SM00758">
    <property type="entry name" value="PA14"/>
    <property type="match status" value="1"/>
</dbReference>
<evidence type="ECO:0000313" key="8">
    <source>
        <dbReference type="EMBL" id="KAA3758056.1"/>
    </source>
</evidence>
<evidence type="ECO:0000256" key="2">
    <source>
        <dbReference type="ARBA" id="ARBA00006285"/>
    </source>
</evidence>
<dbReference type="PANTHER" id="PTHR22600:SF57">
    <property type="entry name" value="BETA-N-ACETYLHEXOSAMINIDASE"/>
    <property type="match status" value="1"/>
</dbReference>
<dbReference type="Gene3D" id="3.30.379.10">
    <property type="entry name" value="Chitobiase/beta-hexosaminidase domain 2-like"/>
    <property type="match status" value="1"/>
</dbReference>
<dbReference type="InterPro" id="IPR011658">
    <property type="entry name" value="PA14_dom"/>
</dbReference>
<dbReference type="Gene3D" id="3.20.20.80">
    <property type="entry name" value="Glycosidases"/>
    <property type="match status" value="1"/>
</dbReference>
<dbReference type="EMBL" id="VWMK01000029">
    <property type="protein sequence ID" value="KAA3758056.1"/>
    <property type="molecule type" value="Genomic_DNA"/>
</dbReference>
<dbReference type="CDD" id="cd06563">
    <property type="entry name" value="GH20_chitobiase-like"/>
    <property type="match status" value="1"/>
</dbReference>
<gene>
    <name evidence="8" type="ORF">F3F73_21330</name>
</gene>
<evidence type="ECO:0000256" key="4">
    <source>
        <dbReference type="ARBA" id="ARBA00022801"/>
    </source>
</evidence>
<evidence type="ECO:0000313" key="9">
    <source>
        <dbReference type="Proteomes" id="UP000422221"/>
    </source>
</evidence>
<sequence length="757" mass="86348">MRIKPFCLIPLFSLVFFACGEKMVVKPYNEGLHIIPEPERITQQTGEFVLNPNTLFIIDNDTLDAVAGYFKYKIKQSTGYQLADGQEAERNYIRLALDTTLNLKEEGYKLAVLPEGIWVRSQSPQGIFYGMQTVMQLLPAEIESEQVINNIVWAMPCVEIEDEPAYSYRGMMLDVSRHFHDVAFVKKQLDIMAMFKLNRFHWHLTNDHLWTIEIKKYPRLTEVGSVRRNADGSIHKGFYTQEQIKEVVAYAAERFITVIPEVELPGHALAALTAYPELSCTGGPFQLRNKWGVEEDVYCAGNEQTFKFLEDVINEVASLFPGKYFHIGGDECPKVRWNACPKCRKRMRDEKLKDAHELQSYFVHRIEKVVLAHGKRMVGWDEILEGGLAPTATVMSWRGEEGGIEAASMGHDVIMTPAKWLYLDFGQGNIEVEPITINFKTLLSKTYHYNPASEKIPAEQRSHVIGAQGNMWAEYAVNPDHTEYMLYPRLLAVAELTWTPADRKDYASFERRLDNQLVRLDEHHIHYHIPLPEGPMADRVAIVGPDTLSFSNSRNLPMVYTLDGSEPAVHSKRYSAPIVVDGNQTIRIATLLSSGKMSRVRTIEVVKEPLWPSYKERTEPGVSLMYAEGDFYFVKDTENAAWKDEKIVDDFNLKPVLEDKGAFCYTGYFDVPQDGVYYVSTEMDELQIDGKVVLSNDGKLIRHSHTRTSLALEKGKHAFRLLFINNNIGGYPRIWNNKGFVMAGKGEDFQTPVTLFH</sequence>
<evidence type="ECO:0000256" key="5">
    <source>
        <dbReference type="ARBA" id="ARBA00023295"/>
    </source>
</evidence>
<dbReference type="InterPro" id="IPR015883">
    <property type="entry name" value="Glyco_hydro_20_cat"/>
</dbReference>
<dbReference type="GO" id="GO:0004563">
    <property type="term" value="F:beta-N-acetylhexosaminidase activity"/>
    <property type="evidence" value="ECO:0007669"/>
    <property type="project" value="UniProtKB-EC"/>
</dbReference>
<dbReference type="InterPro" id="IPR029018">
    <property type="entry name" value="Hex-like_dom2"/>
</dbReference>
<evidence type="ECO:0000256" key="6">
    <source>
        <dbReference type="PIRSR" id="PIRSR625705-1"/>
    </source>
</evidence>
<dbReference type="EC" id="3.2.1.52" evidence="3"/>
<dbReference type="Pfam" id="PF02838">
    <property type="entry name" value="Glyco_hydro_20b"/>
    <property type="match status" value="1"/>
</dbReference>
<reference evidence="8 9" key="1">
    <citation type="journal article" date="2019" name="Nat. Med.">
        <title>A library of human gut bacterial isolates paired with longitudinal multiomics data enables mechanistic microbiome research.</title>
        <authorList>
            <person name="Poyet M."/>
            <person name="Groussin M."/>
            <person name="Gibbons S.M."/>
            <person name="Avila-Pacheco J."/>
            <person name="Jiang X."/>
            <person name="Kearney S.M."/>
            <person name="Perrotta A.R."/>
            <person name="Berdy B."/>
            <person name="Zhao S."/>
            <person name="Lieberman T.D."/>
            <person name="Swanson P.K."/>
            <person name="Smith M."/>
            <person name="Roesemann S."/>
            <person name="Alexander J.E."/>
            <person name="Rich S.A."/>
            <person name="Livny J."/>
            <person name="Vlamakis H."/>
            <person name="Clish C."/>
            <person name="Bullock K."/>
            <person name="Deik A."/>
            <person name="Scott J."/>
            <person name="Pierce K.A."/>
            <person name="Xavier R.J."/>
            <person name="Alm E.J."/>
        </authorList>
    </citation>
    <scope>NUCLEOTIDE SEQUENCE [LARGE SCALE GENOMIC DNA]</scope>
    <source>
        <strain evidence="8 9">BIOML-A10</strain>
    </source>
</reference>
<protein>
    <recommendedName>
        <fullName evidence="3">beta-N-acetylhexosaminidase</fullName>
        <ecNumber evidence="3">3.2.1.52</ecNumber>
    </recommendedName>
</protein>
<evidence type="ECO:0000259" key="7">
    <source>
        <dbReference type="SMART" id="SM00758"/>
    </source>
</evidence>
<comment type="catalytic activity">
    <reaction evidence="1">
        <text>Hydrolysis of terminal non-reducing N-acetyl-D-hexosamine residues in N-acetyl-beta-D-hexosaminides.</text>
        <dbReference type="EC" id="3.2.1.52"/>
    </reaction>
</comment>
<feature type="active site" description="Proton donor" evidence="6">
    <location>
        <position position="331"/>
    </location>
</feature>
<dbReference type="PRINTS" id="PR00738">
    <property type="entry name" value="GLHYDRLASE20"/>
</dbReference>
<dbReference type="GO" id="GO:0030203">
    <property type="term" value="P:glycosaminoglycan metabolic process"/>
    <property type="evidence" value="ECO:0007669"/>
    <property type="project" value="TreeGrafter"/>
</dbReference>
<dbReference type="AlphaFoldDB" id="A0A7J4XDC4"/>
<dbReference type="SUPFAM" id="SSF56988">
    <property type="entry name" value="Anthrax protective antigen"/>
    <property type="match status" value="1"/>
</dbReference>
<keyword evidence="4 8" id="KW-0378">Hydrolase</keyword>
<dbReference type="GO" id="GO:0016020">
    <property type="term" value="C:membrane"/>
    <property type="evidence" value="ECO:0007669"/>
    <property type="project" value="TreeGrafter"/>
</dbReference>
<dbReference type="PANTHER" id="PTHR22600">
    <property type="entry name" value="BETA-HEXOSAMINIDASE"/>
    <property type="match status" value="1"/>
</dbReference>
<dbReference type="InterPro" id="IPR025705">
    <property type="entry name" value="Beta_hexosaminidase_sua/sub"/>
</dbReference>
<feature type="domain" description="PA14" evidence="7">
    <location>
        <begin position="618"/>
        <end position="753"/>
    </location>
</feature>
<dbReference type="SUPFAM" id="SSF51445">
    <property type="entry name" value="(Trans)glycosidases"/>
    <property type="match status" value="1"/>
</dbReference>
<proteinExistence type="inferred from homology"/>
<dbReference type="InterPro" id="IPR017853">
    <property type="entry name" value="GH"/>
</dbReference>
<dbReference type="GO" id="GO:0005975">
    <property type="term" value="P:carbohydrate metabolic process"/>
    <property type="evidence" value="ECO:0007669"/>
    <property type="project" value="InterPro"/>
</dbReference>
<comment type="similarity">
    <text evidence="2">Belongs to the glycosyl hydrolase 20 family.</text>
</comment>
<dbReference type="InterPro" id="IPR015882">
    <property type="entry name" value="HEX_bac_N"/>
</dbReference>
<dbReference type="InterPro" id="IPR059177">
    <property type="entry name" value="GH29D-like_dom"/>
</dbReference>
<name>A0A7J4XDC4_9BACE</name>
<accession>A0A7J4XDC4</accession>
<dbReference type="Proteomes" id="UP000422221">
    <property type="component" value="Unassembled WGS sequence"/>
</dbReference>
<comment type="caution">
    <text evidence="8">The sequence shown here is derived from an EMBL/GenBank/DDBJ whole genome shotgun (WGS) entry which is preliminary data.</text>
</comment>
<dbReference type="Pfam" id="PF13290">
    <property type="entry name" value="CHB_HEX_C_1"/>
    <property type="match status" value="1"/>
</dbReference>
<dbReference type="PROSITE" id="PS51257">
    <property type="entry name" value="PROKAR_LIPOPROTEIN"/>
    <property type="match status" value="1"/>
</dbReference>
<dbReference type="RefSeq" id="WP_130059866.1">
    <property type="nucleotide sequence ID" value="NZ_JADNPJ010000035.1"/>
</dbReference>
<organism evidence="8 9">
    <name type="scientific">Bacteroides salyersiae</name>
    <dbReference type="NCBI Taxonomy" id="291644"/>
    <lineage>
        <taxon>Bacteria</taxon>
        <taxon>Pseudomonadati</taxon>
        <taxon>Bacteroidota</taxon>
        <taxon>Bacteroidia</taxon>
        <taxon>Bacteroidales</taxon>
        <taxon>Bacteroidaceae</taxon>
        <taxon>Bacteroides</taxon>
    </lineage>
</organism>